<dbReference type="Pfam" id="PF00567">
    <property type="entry name" value="TUDOR"/>
    <property type="match status" value="3"/>
</dbReference>
<dbReference type="AlphaFoldDB" id="L0PRQ4"/>
<dbReference type="SMART" id="SM00333">
    <property type="entry name" value="TUDOR"/>
    <property type="match status" value="3"/>
</dbReference>
<reference evidence="2" key="1">
    <citation type="submission" date="2012-07" db="EMBL/GenBank/DDBJ databases">
        <title>Molecular and cellular analysis of posterior elongation in the annelid Platynereis dumerilii.</title>
        <authorList>
            <person name="Gazave E."/>
            <person name="Behague J."/>
            <person name="Laplane L."/>
            <person name="Guillou A."/>
            <person name="Demilly A."/>
            <person name="Balavoine G."/>
            <person name="Vervoort M."/>
        </authorList>
    </citation>
    <scope>NUCLEOTIDE SEQUENCE</scope>
    <source>
        <tissue evidence="2">Whole organism</tissue>
    </source>
</reference>
<dbReference type="PROSITE" id="PS50304">
    <property type="entry name" value="TUDOR"/>
    <property type="match status" value="3"/>
</dbReference>
<dbReference type="InterPro" id="IPR035437">
    <property type="entry name" value="SNase_OB-fold_sf"/>
</dbReference>
<evidence type="ECO:0000259" key="1">
    <source>
        <dbReference type="PROSITE" id="PS50304"/>
    </source>
</evidence>
<dbReference type="FunFam" id="2.30.30.140:FF:000018">
    <property type="entry name" value="Serine/threonine-protein kinase 31"/>
    <property type="match status" value="1"/>
</dbReference>
<dbReference type="Gene3D" id="2.40.50.90">
    <property type="match status" value="3"/>
</dbReference>
<organism evidence="2">
    <name type="scientific">Platynereis dumerilii</name>
    <name type="common">Dumeril's clam worm</name>
    <dbReference type="NCBI Taxonomy" id="6359"/>
    <lineage>
        <taxon>Eukaryota</taxon>
        <taxon>Metazoa</taxon>
        <taxon>Spiralia</taxon>
        <taxon>Lophotrochozoa</taxon>
        <taxon>Annelida</taxon>
        <taxon>Polychaeta</taxon>
        <taxon>Errantia</taxon>
        <taxon>Phyllodocida</taxon>
        <taxon>Nereididae</taxon>
        <taxon>Platynereis</taxon>
    </lineage>
</organism>
<dbReference type="SUPFAM" id="SSF63748">
    <property type="entry name" value="Tudor/PWWP/MBT"/>
    <property type="match status" value="3"/>
</dbReference>
<dbReference type="PANTHER" id="PTHR22948:SF29">
    <property type="entry name" value="FI02030P-RELATED"/>
    <property type="match status" value="1"/>
</dbReference>
<dbReference type="InterPro" id="IPR002999">
    <property type="entry name" value="Tudor"/>
</dbReference>
<dbReference type="Gene3D" id="2.30.30.140">
    <property type="match status" value="3"/>
</dbReference>
<feature type="non-terminal residue" evidence="2">
    <location>
        <position position="1"/>
    </location>
</feature>
<accession>L0PRQ4</accession>
<evidence type="ECO:0000313" key="2">
    <source>
        <dbReference type="EMBL" id="CCK33037.1"/>
    </source>
</evidence>
<feature type="domain" description="Tudor" evidence="1">
    <location>
        <begin position="58"/>
        <end position="119"/>
    </location>
</feature>
<dbReference type="PANTHER" id="PTHR22948">
    <property type="entry name" value="TUDOR DOMAIN CONTAINING PROTEIN"/>
    <property type="match status" value="1"/>
</dbReference>
<sequence length="581" mass="65331">GKMTGEHVLDQGRPYHVYLTYYQSPAKFWVQVADNVGKLEELQEEIANYQTQSTKEPHIARGRVVWARYKEGGDGCFYRARVDSVQSGGQCKVYFIDYGNTDILSNADIRELPSRFCAMPGQAIECSLSAATSLTEDFNKLIESEGLHLVELATSPTAFQASPKRGGGGGDYSGDYNSSQGTSLYAPLQFNLANYMDVCICHVEKNGSFHCQLIDQAQNLKDLMYDIQNAYDNDSAYVTQPKPNLPCVVQDVDDGIFYRAKILSTSGTSVAVKYVDFGSEAVVPISCLRQILDEHIILPALSIECTLNGAERLNVGAVVNLLKQYESSIPVVLKVLVKTAGHYEVELTDTNGMDDYNLTDLLKSDNVSLPKQSQRFKTTSIKLLVRNPDVRINDEEKVFVSAVFNDRSFFGQLCKYDVSVLEQMTDDLAYLYNRDPGQNVDPSIGGICCTKFSEDSKFYRSRIIDMKGPMAKVFFIDYGNQEWKKFNELYELMVEHYSLPQQGIKCELKDTYSRQITEQLLDQLLMDKEIVVKLESRHGDTFTVTLPECADNDDVAPKINSFLQPRQPQQQQKGVAMVKLR</sequence>
<feature type="domain" description="Tudor" evidence="1">
    <location>
        <begin position="240"/>
        <end position="298"/>
    </location>
</feature>
<dbReference type="InterPro" id="IPR050621">
    <property type="entry name" value="Tudor_domain_containing"/>
</dbReference>
<dbReference type="EMBL" id="HE971748">
    <property type="protein sequence ID" value="CCK33037.1"/>
    <property type="molecule type" value="mRNA"/>
</dbReference>
<feature type="domain" description="Tudor" evidence="1">
    <location>
        <begin position="441"/>
        <end position="499"/>
    </location>
</feature>
<gene>
    <name evidence="2" type="primary">tudor3</name>
</gene>
<proteinExistence type="evidence at transcript level"/>
<protein>
    <submittedName>
        <fullName evidence="2">Tudor domain protein 3</fullName>
    </submittedName>
</protein>
<name>L0PRQ4_PLADU</name>